<evidence type="ECO:0000256" key="1">
    <source>
        <dbReference type="ARBA" id="ARBA00007730"/>
    </source>
</evidence>
<evidence type="ECO:0000313" key="5">
    <source>
        <dbReference type="EMBL" id="KST65848.1"/>
    </source>
</evidence>
<dbReference type="RefSeq" id="WP_027842861.1">
    <property type="nucleotide sequence ID" value="NZ_LMTZ01000103.1"/>
</dbReference>
<accession>A0A0V7ZMW0</accession>
<dbReference type="OrthoDB" id="21665at2"/>
<feature type="domain" description="Aspartyl/asparaginy/proline hydroxylase" evidence="4">
    <location>
        <begin position="50"/>
        <end position="206"/>
    </location>
</feature>
<evidence type="ECO:0000313" key="6">
    <source>
        <dbReference type="Proteomes" id="UP000053372"/>
    </source>
</evidence>
<dbReference type="GO" id="GO:0051213">
    <property type="term" value="F:dioxygenase activity"/>
    <property type="evidence" value="ECO:0007669"/>
    <property type="project" value="UniProtKB-KW"/>
</dbReference>
<dbReference type="Pfam" id="PF05118">
    <property type="entry name" value="Asp_Arg_Hydrox"/>
    <property type="match status" value="1"/>
</dbReference>
<protein>
    <submittedName>
        <fullName evidence="5">Aspartyl beta-hydroxylase</fullName>
    </submittedName>
</protein>
<comment type="similarity">
    <text evidence="1">Belongs to the aspartyl/asparaginyl beta-hydroxylase family.</text>
</comment>
<dbReference type="InterPro" id="IPR027443">
    <property type="entry name" value="IPNS-like_sf"/>
</dbReference>
<keyword evidence="3" id="KW-0560">Oxidoreductase</keyword>
<dbReference type="InterPro" id="IPR051821">
    <property type="entry name" value="Asp/Asn_beta-hydroxylase"/>
</dbReference>
<dbReference type="Proteomes" id="UP000053372">
    <property type="component" value="Unassembled WGS sequence"/>
</dbReference>
<evidence type="ECO:0000256" key="2">
    <source>
        <dbReference type="ARBA" id="ARBA00022964"/>
    </source>
</evidence>
<evidence type="ECO:0000259" key="4">
    <source>
        <dbReference type="Pfam" id="PF05118"/>
    </source>
</evidence>
<dbReference type="Gene3D" id="2.60.120.330">
    <property type="entry name" value="B-lactam Antibiotic, Isopenicillin N Synthase, Chain"/>
    <property type="match status" value="1"/>
</dbReference>
<dbReference type="AlphaFoldDB" id="A0A0V7ZMW0"/>
<dbReference type="GO" id="GO:0016020">
    <property type="term" value="C:membrane"/>
    <property type="evidence" value="ECO:0007669"/>
    <property type="project" value="TreeGrafter"/>
</dbReference>
<name>A0A0V7ZMW0_9CYAN</name>
<comment type="caution">
    <text evidence="5">The sequence shown here is derived from an EMBL/GenBank/DDBJ whole genome shotgun (WGS) entry which is preliminary data.</text>
</comment>
<dbReference type="EMBL" id="LMTZ01000103">
    <property type="protein sequence ID" value="KST65848.1"/>
    <property type="molecule type" value="Genomic_DNA"/>
</dbReference>
<reference evidence="5 6" key="1">
    <citation type="journal article" date="2015" name="Genome Announc.">
        <title>Draft Genome of the Euendolithic (true boring) Cyanobacterium Mastigocoleus testarum strain BC008.</title>
        <authorList>
            <person name="Guida B.S."/>
            <person name="Garcia-Pichel F."/>
        </authorList>
    </citation>
    <scope>NUCLEOTIDE SEQUENCE [LARGE SCALE GENOMIC DNA]</scope>
    <source>
        <strain evidence="5 6">BC008</strain>
    </source>
</reference>
<organism evidence="5 6">
    <name type="scientific">Mastigocoleus testarum BC008</name>
    <dbReference type="NCBI Taxonomy" id="371196"/>
    <lineage>
        <taxon>Bacteria</taxon>
        <taxon>Bacillati</taxon>
        <taxon>Cyanobacteriota</taxon>
        <taxon>Cyanophyceae</taxon>
        <taxon>Nostocales</taxon>
        <taxon>Hapalosiphonaceae</taxon>
        <taxon>Mastigocoleus</taxon>
    </lineage>
</organism>
<evidence type="ECO:0000256" key="3">
    <source>
        <dbReference type="ARBA" id="ARBA00023002"/>
    </source>
</evidence>
<keyword evidence="2" id="KW-0223">Dioxygenase</keyword>
<dbReference type="SUPFAM" id="SSF51197">
    <property type="entry name" value="Clavaminate synthase-like"/>
    <property type="match status" value="1"/>
</dbReference>
<proteinExistence type="inferred from homology"/>
<gene>
    <name evidence="5" type="ORF">BC008_22980</name>
</gene>
<dbReference type="PANTHER" id="PTHR46332:SF5">
    <property type="entry name" value="ASPARTATE BETA-HYDROXYLASE DOMAIN CONTAINING 2"/>
    <property type="match status" value="1"/>
</dbReference>
<dbReference type="PANTHER" id="PTHR46332">
    <property type="entry name" value="ASPARTATE BETA-HYDROXYLASE DOMAIN-CONTAINING PROTEIN 2"/>
    <property type="match status" value="1"/>
</dbReference>
<keyword evidence="6" id="KW-1185">Reference proteome</keyword>
<sequence>MKGLLDITVKNLEKLVTKDSWLENLVAKNSLVGDSIFFNVEQFPWAKELEANSGIIRQELKQVLERVDDLPNFQDISKRQSRIANDNRWKTYFFYAFGFKATKNCDRCPETTKLLEKIPGMKVAFFSILAPGKHIPRHRGKHKGVIRYHLGLIVPQPKENCRIQVEDQVRYWEEGKSLIFDDTFYHEVWNDTDGYRVVLFLDIVRPLKFPLSLVNWLGNKLITASPVIQEAKASHNAWEEKFEKN</sequence>
<dbReference type="InterPro" id="IPR007803">
    <property type="entry name" value="Asp/Arg/Pro-Hydrxlase"/>
</dbReference>